<organism evidence="2 3">
    <name type="scientific">Cymbomonas tetramitiformis</name>
    <dbReference type="NCBI Taxonomy" id="36881"/>
    <lineage>
        <taxon>Eukaryota</taxon>
        <taxon>Viridiplantae</taxon>
        <taxon>Chlorophyta</taxon>
        <taxon>Pyramimonadophyceae</taxon>
        <taxon>Pyramimonadales</taxon>
        <taxon>Pyramimonadaceae</taxon>
        <taxon>Cymbomonas</taxon>
    </lineage>
</organism>
<evidence type="ECO:0000313" key="3">
    <source>
        <dbReference type="Proteomes" id="UP001190700"/>
    </source>
</evidence>
<dbReference type="AlphaFoldDB" id="A0AAE0CCJ7"/>
<evidence type="ECO:0000256" key="1">
    <source>
        <dbReference type="SAM" id="MobiDB-lite"/>
    </source>
</evidence>
<dbReference type="Proteomes" id="UP001190700">
    <property type="component" value="Unassembled WGS sequence"/>
</dbReference>
<gene>
    <name evidence="2" type="ORF">CYMTET_39230</name>
</gene>
<evidence type="ECO:0000313" key="2">
    <source>
        <dbReference type="EMBL" id="KAK3251430.1"/>
    </source>
</evidence>
<protein>
    <submittedName>
        <fullName evidence="2">Uncharacterized protein</fullName>
    </submittedName>
</protein>
<reference evidence="2 3" key="1">
    <citation type="journal article" date="2015" name="Genome Biol. Evol.">
        <title>Comparative Genomics of a Bacterivorous Green Alga Reveals Evolutionary Causalities and Consequences of Phago-Mixotrophic Mode of Nutrition.</title>
        <authorList>
            <person name="Burns J.A."/>
            <person name="Paasch A."/>
            <person name="Narechania A."/>
            <person name="Kim E."/>
        </authorList>
    </citation>
    <scope>NUCLEOTIDE SEQUENCE [LARGE SCALE GENOMIC DNA]</scope>
    <source>
        <strain evidence="2 3">PLY_AMNH</strain>
    </source>
</reference>
<sequence>MGVEEEAKEYLQTVAEPVLHSLLRDLAVDRPRDVREYTIRHFQQQAWKELDLKSAAGGTLHASTKDPADLVNSEYEADTAIDEEMDLDQLLLPGGKLPGSSRFSLCYNGFALRGWARQTSPACAAASVAGAWNALLEDGNGRASPAALQQQDVVDVLLAILEEQISKRRERLERLLGGPLDEIVAAVVAELGSRGRSLGGKGEAGAKPSEYMAILRDVATKQAEAQPVSEDAQEGAAHALHAWFSAEAPAEAAAAEGDEMEGNTEESGEAADSGKAESSAKGFDWRKEMKEYLGKLGGLEKLTRPLPSTGEFGSWGILQAVARLSAASTVDEFEETCSHQQKPGSHRMMISTRPGRAGLQARVVAGKKVKGRTGLALTLSAKDSVDAVDEQWMRLKGLLCREDTVLIFHLRNHYAIIFAAREWNPDISEGAQNEVEGSRDAKQAPDPVREILTARRGQRPSAWIAWTEVRELMLKWTGHAVIAVQRI</sequence>
<keyword evidence="3" id="KW-1185">Reference proteome</keyword>
<dbReference type="EMBL" id="LGRX02026037">
    <property type="protein sequence ID" value="KAK3251430.1"/>
    <property type="molecule type" value="Genomic_DNA"/>
</dbReference>
<feature type="region of interest" description="Disordered" evidence="1">
    <location>
        <begin position="250"/>
        <end position="282"/>
    </location>
</feature>
<proteinExistence type="predicted"/>
<feature type="compositionally biased region" description="Acidic residues" evidence="1">
    <location>
        <begin position="256"/>
        <end position="269"/>
    </location>
</feature>
<name>A0AAE0CCJ7_9CHLO</name>
<comment type="caution">
    <text evidence="2">The sequence shown here is derived from an EMBL/GenBank/DDBJ whole genome shotgun (WGS) entry which is preliminary data.</text>
</comment>
<accession>A0AAE0CCJ7</accession>